<keyword evidence="3" id="KW-1185">Reference proteome</keyword>
<dbReference type="EMBL" id="JACCBN010000001">
    <property type="protein sequence ID" value="NYD37156.1"/>
    <property type="molecule type" value="Genomic_DNA"/>
</dbReference>
<reference evidence="2 3" key="1">
    <citation type="submission" date="2020-07" db="EMBL/GenBank/DDBJ databases">
        <title>Sequencing the genomes of 1000 actinobacteria strains.</title>
        <authorList>
            <person name="Klenk H.-P."/>
        </authorList>
    </citation>
    <scope>NUCLEOTIDE SEQUENCE [LARGE SCALE GENOMIC DNA]</scope>
    <source>
        <strain evidence="2 3">DSM 45772</strain>
    </source>
</reference>
<name>A0A7Y9DXD7_9PSEU</name>
<proteinExistence type="predicted"/>
<gene>
    <name evidence="2" type="ORF">BJ983_003258</name>
</gene>
<feature type="signal peptide" evidence="1">
    <location>
        <begin position="1"/>
        <end position="28"/>
    </location>
</feature>
<evidence type="ECO:0000313" key="3">
    <source>
        <dbReference type="Proteomes" id="UP000535890"/>
    </source>
</evidence>
<comment type="caution">
    <text evidence="2">The sequence shown here is derived from an EMBL/GenBank/DDBJ whole genome shotgun (WGS) entry which is preliminary data.</text>
</comment>
<feature type="chain" id="PRO_5039358071" evidence="1">
    <location>
        <begin position="29"/>
        <end position="123"/>
    </location>
</feature>
<dbReference type="Proteomes" id="UP000535890">
    <property type="component" value="Unassembled WGS sequence"/>
</dbReference>
<organism evidence="2 3">
    <name type="scientific">Actinomycetospora corticicola</name>
    <dbReference type="NCBI Taxonomy" id="663602"/>
    <lineage>
        <taxon>Bacteria</taxon>
        <taxon>Bacillati</taxon>
        <taxon>Actinomycetota</taxon>
        <taxon>Actinomycetes</taxon>
        <taxon>Pseudonocardiales</taxon>
        <taxon>Pseudonocardiaceae</taxon>
        <taxon>Actinomycetospora</taxon>
    </lineage>
</organism>
<keyword evidence="1" id="KW-0732">Signal</keyword>
<dbReference type="AlphaFoldDB" id="A0A7Y9DXD7"/>
<dbReference type="RefSeq" id="WP_179794739.1">
    <property type="nucleotide sequence ID" value="NZ_BAABHP010000014.1"/>
</dbReference>
<evidence type="ECO:0000313" key="2">
    <source>
        <dbReference type="EMBL" id="NYD37156.1"/>
    </source>
</evidence>
<accession>A0A7Y9DXD7</accession>
<sequence length="123" mass="12301">MITSARRARWILGLSAVLLLLAAGAATATPRPLTVPFIVSVGPATGGPVARVAAAPGDAVVVSSGPGGRLSLRVVPTTRRALRVLDLAPVAIVVQVSRDGRPVANTRLSPGSTLVVPARSAAG</sequence>
<evidence type="ECO:0000256" key="1">
    <source>
        <dbReference type="SAM" id="SignalP"/>
    </source>
</evidence>
<protein>
    <submittedName>
        <fullName evidence="2">Uncharacterized protein</fullName>
    </submittedName>
</protein>